<comment type="caution">
    <text evidence="1">The sequence shown here is derived from an EMBL/GenBank/DDBJ whole genome shotgun (WGS) entry which is preliminary data.</text>
</comment>
<reference evidence="1 2" key="1">
    <citation type="submission" date="2023-07" db="EMBL/GenBank/DDBJ databases">
        <title>Sorghum-associated microbial communities from plants grown in Nebraska, USA.</title>
        <authorList>
            <person name="Schachtman D."/>
        </authorList>
    </citation>
    <scope>NUCLEOTIDE SEQUENCE [LARGE SCALE GENOMIC DNA]</scope>
    <source>
        <strain evidence="1 2">BE143</strain>
    </source>
</reference>
<dbReference type="EMBL" id="JAVDUG010000004">
    <property type="protein sequence ID" value="MDR6779376.1"/>
    <property type="molecule type" value="Genomic_DNA"/>
</dbReference>
<keyword evidence="2" id="KW-1185">Reference proteome</keyword>
<gene>
    <name evidence="1" type="ORF">J2W98_003656</name>
</gene>
<accession>A0ABU1QIA4</accession>
<protein>
    <recommendedName>
        <fullName evidence="3">DNA-binding protein</fullName>
    </recommendedName>
</protein>
<sequence length="118" mass="13827">MKTMIGPSNVQYFHYSGKVWLSEGYKERQRFNVAVLQNNELKVLGYVPQGNPEDAVIKILKSYGWFDHYISYLLAEEDEIIMCTVCNQNYYEGDVNIVDYEDDMCILCEAKYKETINK</sequence>
<name>A0ABU1QIA4_9BACL</name>
<dbReference type="RefSeq" id="WP_310168672.1">
    <property type="nucleotide sequence ID" value="NZ_JAVDUG010000004.1"/>
</dbReference>
<dbReference type="Proteomes" id="UP001266807">
    <property type="component" value="Unassembled WGS sequence"/>
</dbReference>
<evidence type="ECO:0000313" key="2">
    <source>
        <dbReference type="Proteomes" id="UP001266807"/>
    </source>
</evidence>
<organism evidence="1 2">
    <name type="scientific">Paenibacillus peoriae</name>
    <dbReference type="NCBI Taxonomy" id="59893"/>
    <lineage>
        <taxon>Bacteria</taxon>
        <taxon>Bacillati</taxon>
        <taxon>Bacillota</taxon>
        <taxon>Bacilli</taxon>
        <taxon>Bacillales</taxon>
        <taxon>Paenibacillaceae</taxon>
        <taxon>Paenibacillus</taxon>
    </lineage>
</organism>
<evidence type="ECO:0008006" key="3">
    <source>
        <dbReference type="Google" id="ProtNLM"/>
    </source>
</evidence>
<evidence type="ECO:0000313" key="1">
    <source>
        <dbReference type="EMBL" id="MDR6779376.1"/>
    </source>
</evidence>
<proteinExistence type="predicted"/>